<dbReference type="Proteomes" id="UP000621670">
    <property type="component" value="Unassembled WGS sequence"/>
</dbReference>
<comment type="caution">
    <text evidence="1">The sequence shown here is derived from an EMBL/GenBank/DDBJ whole genome shotgun (WGS) entry which is preliminary data.</text>
</comment>
<accession>A0ABR7JJK1</accession>
<reference evidence="1 2" key="1">
    <citation type="submission" date="2020-08" db="EMBL/GenBank/DDBJ databases">
        <title>Description of novel Flavobacterium F-400 isolate.</title>
        <authorList>
            <person name="Saticioglu I."/>
            <person name="Duman M."/>
            <person name="Altun S."/>
        </authorList>
    </citation>
    <scope>NUCLEOTIDE SEQUENCE [LARGE SCALE GENOMIC DNA]</scope>
    <source>
        <strain evidence="1 2">F-400</strain>
    </source>
</reference>
<evidence type="ECO:0000313" key="2">
    <source>
        <dbReference type="Proteomes" id="UP000621670"/>
    </source>
</evidence>
<sequence length="98" mass="11328">MIQTENISKEHYIKLTCPQYFIKLPFNKNETINETKVTCVFMGNSVVGHLECVGIEYFDKIDNETLLSKTFGKCSPIYVSVFKGTPFNIDEERKRLIV</sequence>
<organism evidence="1 2">
    <name type="scientific">Flavobacterium turcicum</name>
    <dbReference type="NCBI Taxonomy" id="2764718"/>
    <lineage>
        <taxon>Bacteria</taxon>
        <taxon>Pseudomonadati</taxon>
        <taxon>Bacteroidota</taxon>
        <taxon>Flavobacteriia</taxon>
        <taxon>Flavobacteriales</taxon>
        <taxon>Flavobacteriaceae</taxon>
        <taxon>Flavobacterium</taxon>
    </lineage>
</organism>
<name>A0ABR7JJK1_9FLAO</name>
<evidence type="ECO:0000313" key="1">
    <source>
        <dbReference type="EMBL" id="MBC5864678.1"/>
    </source>
</evidence>
<dbReference type="RefSeq" id="WP_166139189.1">
    <property type="nucleotide sequence ID" value="NZ_JAAOBY010000016.1"/>
</dbReference>
<keyword evidence="2" id="KW-1185">Reference proteome</keyword>
<dbReference type="EMBL" id="JACRUM010000017">
    <property type="protein sequence ID" value="MBC5864678.1"/>
    <property type="molecule type" value="Genomic_DNA"/>
</dbReference>
<gene>
    <name evidence="1" type="ORF">H8R26_14715</name>
</gene>
<protein>
    <submittedName>
        <fullName evidence="1">Uncharacterized protein</fullName>
    </submittedName>
</protein>
<proteinExistence type="predicted"/>